<evidence type="ECO:0000256" key="1">
    <source>
        <dbReference type="SAM" id="MobiDB-lite"/>
    </source>
</evidence>
<feature type="non-terminal residue" evidence="2">
    <location>
        <position position="289"/>
    </location>
</feature>
<accession>A0A6J4VF27</accession>
<feature type="compositionally biased region" description="Basic residues" evidence="1">
    <location>
        <begin position="70"/>
        <end position="81"/>
    </location>
</feature>
<dbReference type="AlphaFoldDB" id="A0A6J4VF27"/>
<feature type="non-terminal residue" evidence="2">
    <location>
        <position position="1"/>
    </location>
</feature>
<organism evidence="2">
    <name type="scientific">uncultured Thermomicrobiales bacterium</name>
    <dbReference type="NCBI Taxonomy" id="1645740"/>
    <lineage>
        <taxon>Bacteria</taxon>
        <taxon>Pseudomonadati</taxon>
        <taxon>Thermomicrobiota</taxon>
        <taxon>Thermomicrobia</taxon>
        <taxon>Thermomicrobiales</taxon>
        <taxon>environmental samples</taxon>
    </lineage>
</organism>
<proteinExistence type="predicted"/>
<name>A0A6J4VF27_9BACT</name>
<protein>
    <submittedName>
        <fullName evidence="2">Uncharacterized protein</fullName>
    </submittedName>
</protein>
<feature type="region of interest" description="Disordered" evidence="1">
    <location>
        <begin position="193"/>
        <end position="289"/>
    </location>
</feature>
<feature type="compositionally biased region" description="Basic residues" evidence="1">
    <location>
        <begin position="103"/>
        <end position="121"/>
    </location>
</feature>
<feature type="compositionally biased region" description="Basic and acidic residues" evidence="1">
    <location>
        <begin position="59"/>
        <end position="69"/>
    </location>
</feature>
<feature type="region of interest" description="Disordered" evidence="1">
    <location>
        <begin position="1"/>
        <end position="151"/>
    </location>
</feature>
<gene>
    <name evidence="2" type="ORF">AVDCRST_MAG88-2815</name>
</gene>
<feature type="compositionally biased region" description="Basic and acidic residues" evidence="1">
    <location>
        <begin position="8"/>
        <end position="19"/>
    </location>
</feature>
<feature type="compositionally biased region" description="Basic residues" evidence="1">
    <location>
        <begin position="193"/>
        <end position="218"/>
    </location>
</feature>
<feature type="compositionally biased region" description="Basic and acidic residues" evidence="1">
    <location>
        <begin position="84"/>
        <end position="102"/>
    </location>
</feature>
<sequence length="289" mass="31475">DPQYSGPDRPRHDRPDPRAVGDPAQLGALGRPLPDLRPPRPRPGLPRPGGRGRGAARRPVADRGADGPCRRRALRAPHRSARPAADHHGPLLRRPDHPDPARPRLRRRGRGDRLGARRGRQGRPGLADPGQLPRAAQPGQSPPGRRVHPGAVPLRLHQHPLRRGVADGLRALPHSRAGQLRLGRRACQLHARPPGHLRRLPQRRPRAAAVHRGRRRQPHAAGGQRGQRQALPPVPGGHRVQGVPWPLALHAGSGRLGGGRRLRAGLGDRARRAPPASRGRRPQRDGRAL</sequence>
<dbReference type="EMBL" id="CADCWM010000681">
    <property type="protein sequence ID" value="CAA9575914.1"/>
    <property type="molecule type" value="Genomic_DNA"/>
</dbReference>
<evidence type="ECO:0000313" key="2">
    <source>
        <dbReference type="EMBL" id="CAA9575914.1"/>
    </source>
</evidence>
<reference evidence="2" key="1">
    <citation type="submission" date="2020-02" db="EMBL/GenBank/DDBJ databases">
        <authorList>
            <person name="Meier V. D."/>
        </authorList>
    </citation>
    <scope>NUCLEOTIDE SEQUENCE</scope>
    <source>
        <strain evidence="2">AVDCRST_MAG88</strain>
    </source>
</reference>